<feature type="transmembrane region" description="Helical" evidence="5">
    <location>
        <begin position="134"/>
        <end position="152"/>
    </location>
</feature>
<keyword evidence="3 5" id="KW-1133">Transmembrane helix</keyword>
<feature type="transmembrane region" description="Helical" evidence="5">
    <location>
        <begin position="100"/>
        <end position="122"/>
    </location>
</feature>
<feature type="transmembrane region" description="Helical" evidence="5">
    <location>
        <begin position="12"/>
        <end position="30"/>
    </location>
</feature>
<evidence type="ECO:0000256" key="3">
    <source>
        <dbReference type="ARBA" id="ARBA00022989"/>
    </source>
</evidence>
<dbReference type="Pfam" id="PF01758">
    <property type="entry name" value="SBF"/>
    <property type="match status" value="1"/>
</dbReference>
<organism evidence="6 7">
    <name type="scientific">Chthoniobacter flavus Ellin428</name>
    <dbReference type="NCBI Taxonomy" id="497964"/>
    <lineage>
        <taxon>Bacteria</taxon>
        <taxon>Pseudomonadati</taxon>
        <taxon>Verrucomicrobiota</taxon>
        <taxon>Spartobacteria</taxon>
        <taxon>Chthoniobacterales</taxon>
        <taxon>Chthoniobacteraceae</taxon>
        <taxon>Chthoniobacter</taxon>
    </lineage>
</organism>
<dbReference type="EMBL" id="ABVL01000003">
    <property type="protein sequence ID" value="EDY20840.1"/>
    <property type="molecule type" value="Genomic_DNA"/>
</dbReference>
<evidence type="ECO:0000256" key="4">
    <source>
        <dbReference type="ARBA" id="ARBA00023136"/>
    </source>
</evidence>
<evidence type="ECO:0000256" key="1">
    <source>
        <dbReference type="ARBA" id="ARBA00004141"/>
    </source>
</evidence>
<dbReference type="InterPro" id="IPR038770">
    <property type="entry name" value="Na+/solute_symporter_sf"/>
</dbReference>
<protein>
    <submittedName>
        <fullName evidence="6">Bile acid:sodium symporter</fullName>
    </submittedName>
</protein>
<name>B4CX42_9BACT</name>
<accession>B4CX42</accession>
<dbReference type="InParanoid" id="B4CX42"/>
<evidence type="ECO:0000313" key="6">
    <source>
        <dbReference type="EMBL" id="EDY20840.1"/>
    </source>
</evidence>
<proteinExistence type="predicted"/>
<keyword evidence="2 5" id="KW-0812">Transmembrane</keyword>
<dbReference type="RefSeq" id="WP_006978459.1">
    <property type="nucleotide sequence ID" value="NZ_ABVL01000003.1"/>
</dbReference>
<sequence precursor="true">MLPLLQSLEKVSVFVFLVSSMAAVGLNLTPHAIFQPLRNGKMVALALALNFVFAPAFAWLLTVLIPLQHEHAVGLILLSGAAGAPFLPKLTETAHGDLPLAVALMALLTIGTILFLPLALPLLIPGLQADPWSIARPLILLIVLPLLAGMLIKNRAASLAARAAPLLGKVGNLSLLVLFVLLVVLNLHAVLGVVGSGAILAAALYILGLFIAGWVLGGAGPETRGVLGLATSARNFGAALVPATSSLHDPKVTTMLIVSAIVCLVVTFLAASWVRRRTAALG</sequence>
<feature type="transmembrane region" description="Helical" evidence="5">
    <location>
        <begin position="197"/>
        <end position="219"/>
    </location>
</feature>
<keyword evidence="7" id="KW-1185">Reference proteome</keyword>
<evidence type="ECO:0000313" key="7">
    <source>
        <dbReference type="Proteomes" id="UP000005824"/>
    </source>
</evidence>
<dbReference type="Proteomes" id="UP000005824">
    <property type="component" value="Unassembled WGS sequence"/>
</dbReference>
<comment type="caution">
    <text evidence="6">The sequence shown here is derived from an EMBL/GenBank/DDBJ whole genome shotgun (WGS) entry which is preliminary data.</text>
</comment>
<feature type="transmembrane region" description="Helical" evidence="5">
    <location>
        <begin position="71"/>
        <end position="88"/>
    </location>
</feature>
<dbReference type="PANTHER" id="PTHR10361:SF28">
    <property type="entry name" value="P3 PROTEIN-RELATED"/>
    <property type="match status" value="1"/>
</dbReference>
<keyword evidence="4 5" id="KW-0472">Membrane</keyword>
<dbReference type="InterPro" id="IPR002657">
    <property type="entry name" value="BilAc:Na_symport/Acr3"/>
</dbReference>
<dbReference type="Gene3D" id="1.20.1530.20">
    <property type="match status" value="1"/>
</dbReference>
<dbReference type="GO" id="GO:0016020">
    <property type="term" value="C:membrane"/>
    <property type="evidence" value="ECO:0007669"/>
    <property type="project" value="UniProtKB-SubCell"/>
</dbReference>
<feature type="transmembrane region" description="Helical" evidence="5">
    <location>
        <begin position="255"/>
        <end position="274"/>
    </location>
</feature>
<reference evidence="6 7" key="1">
    <citation type="journal article" date="2011" name="J. Bacteriol.">
        <title>Genome sequence of Chthoniobacter flavus Ellin428, an aerobic heterotrophic soil bacterium.</title>
        <authorList>
            <person name="Kant R."/>
            <person name="van Passel M.W."/>
            <person name="Palva A."/>
            <person name="Lucas S."/>
            <person name="Lapidus A."/>
            <person name="Glavina Del Rio T."/>
            <person name="Dalin E."/>
            <person name="Tice H."/>
            <person name="Bruce D."/>
            <person name="Goodwin L."/>
            <person name="Pitluck S."/>
            <person name="Larimer F.W."/>
            <person name="Land M.L."/>
            <person name="Hauser L."/>
            <person name="Sangwan P."/>
            <person name="de Vos W.M."/>
            <person name="Janssen P.H."/>
            <person name="Smidt H."/>
        </authorList>
    </citation>
    <scope>NUCLEOTIDE SEQUENCE [LARGE SCALE GENOMIC DNA]</scope>
    <source>
        <strain evidence="6 7">Ellin428</strain>
    </source>
</reference>
<dbReference type="STRING" id="497964.CfE428DRAFT_1133"/>
<evidence type="ECO:0000256" key="5">
    <source>
        <dbReference type="SAM" id="Phobius"/>
    </source>
</evidence>
<feature type="transmembrane region" description="Helical" evidence="5">
    <location>
        <begin position="42"/>
        <end position="65"/>
    </location>
</feature>
<dbReference type="PANTHER" id="PTHR10361">
    <property type="entry name" value="SODIUM-BILE ACID COTRANSPORTER"/>
    <property type="match status" value="1"/>
</dbReference>
<evidence type="ECO:0000256" key="2">
    <source>
        <dbReference type="ARBA" id="ARBA00022692"/>
    </source>
</evidence>
<gene>
    <name evidence="6" type="ORF">CfE428DRAFT_1133</name>
</gene>
<dbReference type="InterPro" id="IPR004710">
    <property type="entry name" value="Bilac:Na_transpt"/>
</dbReference>
<dbReference type="eggNOG" id="COG0385">
    <property type="taxonomic scope" value="Bacteria"/>
</dbReference>
<dbReference type="AlphaFoldDB" id="B4CX42"/>
<comment type="subcellular location">
    <subcellularLocation>
        <location evidence="1">Membrane</location>
        <topology evidence="1">Multi-pass membrane protein</topology>
    </subcellularLocation>
</comment>